<dbReference type="OrthoDB" id="25620at2759"/>
<feature type="transmembrane region" description="Helical" evidence="1">
    <location>
        <begin position="6"/>
        <end position="26"/>
    </location>
</feature>
<feature type="domain" description="TLDc" evidence="2">
    <location>
        <begin position="57"/>
        <end position="245"/>
    </location>
</feature>
<dbReference type="InterPro" id="IPR006571">
    <property type="entry name" value="TLDc_dom"/>
</dbReference>
<proteinExistence type="predicted"/>
<dbReference type="Pfam" id="PF07534">
    <property type="entry name" value="TLD"/>
    <property type="match status" value="1"/>
</dbReference>
<evidence type="ECO:0000313" key="4">
    <source>
        <dbReference type="Proteomes" id="UP001149090"/>
    </source>
</evidence>
<comment type="caution">
    <text evidence="3">The sequence shown here is derived from an EMBL/GenBank/DDBJ whole genome shotgun (WGS) entry which is preliminary data.</text>
</comment>
<keyword evidence="1" id="KW-0472">Membrane</keyword>
<evidence type="ECO:0000259" key="2">
    <source>
        <dbReference type="PROSITE" id="PS51886"/>
    </source>
</evidence>
<dbReference type="PROSITE" id="PS51886">
    <property type="entry name" value="TLDC"/>
    <property type="match status" value="1"/>
</dbReference>
<gene>
    <name evidence="3" type="ORF">M0811_06611</name>
</gene>
<keyword evidence="1" id="KW-1133">Transmembrane helix</keyword>
<dbReference type="SMART" id="SM00584">
    <property type="entry name" value="TLDc"/>
    <property type="match status" value="1"/>
</dbReference>
<reference evidence="3" key="1">
    <citation type="submission" date="2022-10" db="EMBL/GenBank/DDBJ databases">
        <title>Novel sulphate-reducing endosymbionts in the free-living metamonad Anaeramoeba.</title>
        <authorList>
            <person name="Jerlstrom-Hultqvist J."/>
            <person name="Cepicka I."/>
            <person name="Gallot-Lavallee L."/>
            <person name="Salas-Leiva D."/>
            <person name="Curtis B.A."/>
            <person name="Zahonova K."/>
            <person name="Pipaliya S."/>
            <person name="Dacks J."/>
            <person name="Roger A.J."/>
        </authorList>
    </citation>
    <scope>NUCLEOTIDE SEQUENCE</scope>
    <source>
        <strain evidence="3">BMAN</strain>
    </source>
</reference>
<protein>
    <submittedName>
        <fullName evidence="3">Pep-cterm sorting domain-containing protein</fullName>
    </submittedName>
</protein>
<evidence type="ECO:0000256" key="1">
    <source>
        <dbReference type="SAM" id="Phobius"/>
    </source>
</evidence>
<accession>A0A9Q0REI5</accession>
<sequence length="245" mass="28783">MKFLNSIWIYSILNFIVIITLSYSYIKLWEKDKEIGKKKPIFEKYFDFDHSFSDSEIIKDIEYVKKLKEWINDDEFFYKMKKGYSAKKDGFNSYDWHNKVDNKGKTLIIIQTKDNFIFGGFTSVGYTDDKSKWNEAQRNYSGGFINDSKAFIFSLRNDKNDRKPEKFPIKKGQEHYAIFSHPNNGPNFGNGPDFSLVSNLQPGNSNFGNTYNLPIGMEYDTNEAKSYLAGSYNSWEVYEIETYYI</sequence>
<keyword evidence="4" id="KW-1185">Reference proteome</keyword>
<evidence type="ECO:0000313" key="3">
    <source>
        <dbReference type="EMBL" id="KAJ5075749.1"/>
    </source>
</evidence>
<organism evidence="3 4">
    <name type="scientific">Anaeramoeba ignava</name>
    <name type="common">Anaerobic marine amoeba</name>
    <dbReference type="NCBI Taxonomy" id="1746090"/>
    <lineage>
        <taxon>Eukaryota</taxon>
        <taxon>Metamonada</taxon>
        <taxon>Anaeramoebidae</taxon>
        <taxon>Anaeramoeba</taxon>
    </lineage>
</organism>
<keyword evidence="1" id="KW-0812">Transmembrane</keyword>
<dbReference type="AlphaFoldDB" id="A0A9Q0REI5"/>
<name>A0A9Q0REI5_ANAIG</name>
<dbReference type="Proteomes" id="UP001149090">
    <property type="component" value="Unassembled WGS sequence"/>
</dbReference>
<dbReference type="EMBL" id="JAPDFW010000063">
    <property type="protein sequence ID" value="KAJ5075749.1"/>
    <property type="molecule type" value="Genomic_DNA"/>
</dbReference>